<evidence type="ECO:0000256" key="3">
    <source>
        <dbReference type="ARBA" id="ARBA00022801"/>
    </source>
</evidence>
<dbReference type="GeneID" id="14884867"/>
<dbReference type="InterPro" id="IPR017853">
    <property type="entry name" value="GH"/>
</dbReference>
<name>A0A0A1TXA8_ENTIV</name>
<dbReference type="EMBL" id="KB207027">
    <property type="protein sequence ID" value="ELP85950.1"/>
    <property type="molecule type" value="Genomic_DNA"/>
</dbReference>
<protein>
    <recommendedName>
        <fullName evidence="6">Beta-hexosaminidase</fullName>
        <ecNumber evidence="6">3.2.1.52</ecNumber>
    </recommendedName>
</protein>
<dbReference type="PANTHER" id="PTHR22600:SF21">
    <property type="entry name" value="BETA-HEXOSAMINIDASE A"/>
    <property type="match status" value="1"/>
</dbReference>
<dbReference type="OrthoDB" id="428480at2759"/>
<feature type="active site" description="Proton donor" evidence="7">
    <location>
        <position position="347"/>
    </location>
</feature>
<dbReference type="KEGG" id="eiv:EIN_135640"/>
<dbReference type="OMA" id="STSYYNW"/>
<evidence type="ECO:0000313" key="12">
    <source>
        <dbReference type="Proteomes" id="UP000014680"/>
    </source>
</evidence>
<comment type="catalytic activity">
    <reaction evidence="1 6">
        <text>Hydrolysis of terminal non-reducing N-acetyl-D-hexosamine residues in N-acetyl-beta-D-hexosaminides.</text>
        <dbReference type="EC" id="3.2.1.52"/>
    </reaction>
</comment>
<dbReference type="GO" id="GO:0005975">
    <property type="term" value="P:carbohydrate metabolic process"/>
    <property type="evidence" value="ECO:0007669"/>
    <property type="project" value="InterPro"/>
</dbReference>
<dbReference type="RefSeq" id="XP_004185296.1">
    <property type="nucleotide sequence ID" value="XM_004185248.1"/>
</dbReference>
<evidence type="ECO:0000256" key="1">
    <source>
        <dbReference type="ARBA" id="ARBA00001231"/>
    </source>
</evidence>
<proteinExistence type="inferred from homology"/>
<evidence type="ECO:0000259" key="10">
    <source>
        <dbReference type="Pfam" id="PF14845"/>
    </source>
</evidence>
<dbReference type="Pfam" id="PF14845">
    <property type="entry name" value="Glycohydro_20b2"/>
    <property type="match status" value="1"/>
</dbReference>
<keyword evidence="12" id="KW-1185">Reference proteome</keyword>
<dbReference type="InterPro" id="IPR015883">
    <property type="entry name" value="Glyco_hydro_20_cat"/>
</dbReference>
<dbReference type="Pfam" id="PF00728">
    <property type="entry name" value="Glyco_hydro_20"/>
    <property type="match status" value="1"/>
</dbReference>
<dbReference type="GO" id="GO:0004563">
    <property type="term" value="F:beta-N-acetylhexosaminidase activity"/>
    <property type="evidence" value="ECO:0007669"/>
    <property type="project" value="UniProtKB-EC"/>
</dbReference>
<keyword evidence="8" id="KW-0732">Signal</keyword>
<dbReference type="GO" id="GO:0016020">
    <property type="term" value="C:membrane"/>
    <property type="evidence" value="ECO:0007669"/>
    <property type="project" value="TreeGrafter"/>
</dbReference>
<dbReference type="AlphaFoldDB" id="A0A0A1TXA8"/>
<dbReference type="InterPro" id="IPR025705">
    <property type="entry name" value="Beta_hexosaminidase_sua/sub"/>
</dbReference>
<feature type="signal peptide" evidence="8">
    <location>
        <begin position="1"/>
        <end position="17"/>
    </location>
</feature>
<sequence length="558" mass="62359">MFLLFATLLSVALSGNGLNVQSQMLLMPYPKSLAFNYLGTTSLIATSTVKMSLSSNCQNDINCLAFMQSNFNHTITYPLQVQSGIKDFRISLFSVIDIPHITPGSTTTLSTINIYLTAPIYFPTLKIGIDEDYQLSATSSGVTITASNAYGARHGLETLIQLFRPLESKSGSFAISQLPITISDSPRFKWRGLMLDCARNPLSKETFVKVINSLAAVKANVLHLHLTDGQTFVFESKEYPNLSAKGAYDQNKVLTQKFLQQLSEYGRSRGVIVYPEIDIPAHAASWNLGYPGVVADCWSTIKTWRYGENIPALNPTNDTTFKILEALFQRELPNVFGNDYVHIGGDEMVMTAWEDAVEYSDIQKWMSANGISTLLGLESYFNKYAQDKVMASGKTPVAWEEVYKKGNADKSTIVEVWSDISLLKKAVDDGYKAIWSAGFYLDMQRPLASQSEHHMWVWTNRDFYANDPTSSFTAAELENVLGGEGCSWHESVDDANVIERIFQRYNAIAERLWSAKSMTNAESLEVRADYVRCLGQRRGFMRSAGPLYASYCQLPEEK</sequence>
<evidence type="ECO:0000256" key="6">
    <source>
        <dbReference type="PIRNR" id="PIRNR001093"/>
    </source>
</evidence>
<dbReference type="PANTHER" id="PTHR22600">
    <property type="entry name" value="BETA-HEXOSAMINIDASE"/>
    <property type="match status" value="1"/>
</dbReference>
<comment type="similarity">
    <text evidence="2 6">Belongs to the glycosyl hydrolase 20 family.</text>
</comment>
<dbReference type="PRINTS" id="PR00738">
    <property type="entry name" value="GLHYDRLASE20"/>
</dbReference>
<dbReference type="SUPFAM" id="SSF55545">
    <property type="entry name" value="beta-N-acetylhexosaminidase-like domain"/>
    <property type="match status" value="1"/>
</dbReference>
<reference evidence="11 12" key="1">
    <citation type="submission" date="2012-10" db="EMBL/GenBank/DDBJ databases">
        <authorList>
            <person name="Zafar N."/>
            <person name="Inman J."/>
            <person name="Hall N."/>
            <person name="Lorenzi H."/>
            <person name="Caler E."/>
        </authorList>
    </citation>
    <scope>NUCLEOTIDE SEQUENCE [LARGE SCALE GENOMIC DNA]</scope>
    <source>
        <strain evidence="11 12">IP1</strain>
    </source>
</reference>
<evidence type="ECO:0000313" key="11">
    <source>
        <dbReference type="EMBL" id="ELP85950.1"/>
    </source>
</evidence>
<gene>
    <name evidence="11" type="ORF">EIN_135640</name>
</gene>
<keyword evidence="4" id="KW-0325">Glycoprotein</keyword>
<dbReference type="PIRSF" id="PIRSF001093">
    <property type="entry name" value="B-hxosamndse_ab_euk"/>
    <property type="match status" value="1"/>
</dbReference>
<accession>A0A0A1TXA8</accession>
<dbReference type="Proteomes" id="UP000014680">
    <property type="component" value="Unassembled WGS sequence"/>
</dbReference>
<keyword evidence="5 6" id="KW-0326">Glycosidase</keyword>
<dbReference type="InterPro" id="IPR029018">
    <property type="entry name" value="Hex-like_dom2"/>
</dbReference>
<evidence type="ECO:0000259" key="9">
    <source>
        <dbReference type="Pfam" id="PF00728"/>
    </source>
</evidence>
<evidence type="ECO:0000256" key="4">
    <source>
        <dbReference type="ARBA" id="ARBA00023180"/>
    </source>
</evidence>
<dbReference type="SUPFAM" id="SSF51445">
    <property type="entry name" value="(Trans)glycosidases"/>
    <property type="match status" value="1"/>
</dbReference>
<organism evidence="11 12">
    <name type="scientific">Entamoeba invadens IP1</name>
    <dbReference type="NCBI Taxonomy" id="370355"/>
    <lineage>
        <taxon>Eukaryota</taxon>
        <taxon>Amoebozoa</taxon>
        <taxon>Evosea</taxon>
        <taxon>Archamoebae</taxon>
        <taxon>Mastigamoebida</taxon>
        <taxon>Entamoebidae</taxon>
        <taxon>Entamoeba</taxon>
    </lineage>
</organism>
<dbReference type="EC" id="3.2.1.52" evidence="6"/>
<evidence type="ECO:0000256" key="2">
    <source>
        <dbReference type="ARBA" id="ARBA00006285"/>
    </source>
</evidence>
<evidence type="ECO:0000256" key="8">
    <source>
        <dbReference type="SAM" id="SignalP"/>
    </source>
</evidence>
<feature type="chain" id="PRO_5001990510" description="Beta-hexosaminidase" evidence="8">
    <location>
        <begin position="18"/>
        <end position="558"/>
    </location>
</feature>
<keyword evidence="3 6" id="KW-0378">Hydrolase</keyword>
<dbReference type="GO" id="GO:0030203">
    <property type="term" value="P:glycosaminoglycan metabolic process"/>
    <property type="evidence" value="ECO:0007669"/>
    <property type="project" value="TreeGrafter"/>
</dbReference>
<dbReference type="Gene3D" id="3.20.20.80">
    <property type="entry name" value="Glycosidases"/>
    <property type="match status" value="1"/>
</dbReference>
<dbReference type="InterPro" id="IPR029019">
    <property type="entry name" value="HEX_eukaryotic_N"/>
</dbReference>
<dbReference type="Gene3D" id="3.30.379.10">
    <property type="entry name" value="Chitobiase/beta-hexosaminidase domain 2-like"/>
    <property type="match status" value="1"/>
</dbReference>
<feature type="domain" description="Beta-hexosaminidase eukaryotic type N-terminal" evidence="10">
    <location>
        <begin position="26"/>
        <end position="162"/>
    </location>
</feature>
<evidence type="ECO:0000256" key="7">
    <source>
        <dbReference type="PIRSR" id="PIRSR001093-1"/>
    </source>
</evidence>
<dbReference type="VEuPathDB" id="AmoebaDB:EIN_135640"/>
<evidence type="ECO:0000256" key="5">
    <source>
        <dbReference type="ARBA" id="ARBA00023295"/>
    </source>
</evidence>
<dbReference type="GO" id="GO:0005764">
    <property type="term" value="C:lysosome"/>
    <property type="evidence" value="ECO:0007669"/>
    <property type="project" value="TreeGrafter"/>
</dbReference>
<feature type="domain" description="Glycoside hydrolase family 20 catalytic" evidence="9">
    <location>
        <begin position="188"/>
        <end position="515"/>
    </location>
</feature>